<evidence type="ECO:0000313" key="3">
    <source>
        <dbReference type="Proteomes" id="UP001633002"/>
    </source>
</evidence>
<gene>
    <name evidence="2" type="ORF">R1sor_021827</name>
</gene>
<dbReference type="AlphaFoldDB" id="A0ABD3GJT9"/>
<evidence type="ECO:0000259" key="1">
    <source>
        <dbReference type="Pfam" id="PF25273"/>
    </source>
</evidence>
<feature type="domain" description="DUF7869" evidence="1">
    <location>
        <begin position="47"/>
        <end position="111"/>
    </location>
</feature>
<evidence type="ECO:0000313" key="2">
    <source>
        <dbReference type="EMBL" id="KAL3678871.1"/>
    </source>
</evidence>
<name>A0ABD3GJT9_9MARC</name>
<dbReference type="PANTHER" id="PTHR33153">
    <property type="entry name" value="MYND-TYPE DOMAIN-CONTAINING PROTEIN"/>
    <property type="match status" value="1"/>
</dbReference>
<protein>
    <recommendedName>
        <fullName evidence="1">DUF7869 domain-containing protein</fullName>
    </recommendedName>
</protein>
<accession>A0ABD3GJT9</accession>
<dbReference type="Pfam" id="PF25273">
    <property type="entry name" value="DUF7869"/>
    <property type="match status" value="1"/>
</dbReference>
<reference evidence="2 3" key="1">
    <citation type="submission" date="2024-09" db="EMBL/GenBank/DDBJ databases">
        <title>Chromosome-scale assembly of Riccia sorocarpa.</title>
        <authorList>
            <person name="Paukszto L."/>
        </authorList>
    </citation>
    <scope>NUCLEOTIDE SEQUENCE [LARGE SCALE GENOMIC DNA]</scope>
    <source>
        <strain evidence="2">LP-2024</strain>
        <tissue evidence="2">Aerial parts of the thallus</tissue>
    </source>
</reference>
<sequence>MDHSKTIIPSLTNKVKSWMCQVRKTYEEFFCTSKKEASTSTQSDSIPRMLPPNLYIQLDNFGKDNKNWPMMASSSELVARGCCKTVTMSFLMVGHTHEDIDVFFSKVNVAQGGKNIE</sequence>
<dbReference type="EMBL" id="JBJQOH010000007">
    <property type="protein sequence ID" value="KAL3678871.1"/>
    <property type="molecule type" value="Genomic_DNA"/>
</dbReference>
<keyword evidence="3" id="KW-1185">Reference proteome</keyword>
<proteinExistence type="predicted"/>
<organism evidence="2 3">
    <name type="scientific">Riccia sorocarpa</name>
    <dbReference type="NCBI Taxonomy" id="122646"/>
    <lineage>
        <taxon>Eukaryota</taxon>
        <taxon>Viridiplantae</taxon>
        <taxon>Streptophyta</taxon>
        <taxon>Embryophyta</taxon>
        <taxon>Marchantiophyta</taxon>
        <taxon>Marchantiopsida</taxon>
        <taxon>Marchantiidae</taxon>
        <taxon>Marchantiales</taxon>
        <taxon>Ricciaceae</taxon>
        <taxon>Riccia</taxon>
    </lineage>
</organism>
<dbReference type="Proteomes" id="UP001633002">
    <property type="component" value="Unassembled WGS sequence"/>
</dbReference>
<dbReference type="InterPro" id="IPR057191">
    <property type="entry name" value="DUF7869"/>
</dbReference>
<comment type="caution">
    <text evidence="2">The sequence shown here is derived from an EMBL/GenBank/DDBJ whole genome shotgun (WGS) entry which is preliminary data.</text>
</comment>
<dbReference type="PANTHER" id="PTHR33153:SF3">
    <property type="entry name" value="TRAFFICKING PROTEIN PARTICLE COMPLEX SUBUNIT 11 DOMAIN-CONTAINING PROTEIN"/>
    <property type="match status" value="1"/>
</dbReference>